<evidence type="ECO:0000256" key="3">
    <source>
        <dbReference type="ARBA" id="ARBA00013725"/>
    </source>
</evidence>
<dbReference type="Gene3D" id="3.90.940.10">
    <property type="match status" value="1"/>
</dbReference>
<accession>A0A7H2BB15</accession>
<comment type="function">
    <text evidence="11">Promotes RNA polymerase assembly. Latches the N- and C-terminal regions of the beta' subunit thereby facilitating its interaction with the beta and alpha subunits.</text>
</comment>
<comment type="subunit">
    <text evidence="8 11">The RNAP catalytic core consists of 2 alpha, 1 beta, 1 beta' and 1 omega subunit. When a sigma factor is associated with the core the holoenzyme is formed, which can initiate transcription.</text>
</comment>
<dbReference type="GO" id="GO:0003677">
    <property type="term" value="F:DNA binding"/>
    <property type="evidence" value="ECO:0007669"/>
    <property type="project" value="UniProtKB-UniRule"/>
</dbReference>
<dbReference type="Proteomes" id="UP000516404">
    <property type="component" value="Chromosome"/>
</dbReference>
<reference evidence="12 13" key="1">
    <citation type="submission" date="2020-09" db="EMBL/GenBank/DDBJ databases">
        <title>Investigation of environmental microbes.</title>
        <authorList>
            <person name="Ou Y."/>
            <person name="Kang Q."/>
        </authorList>
    </citation>
    <scope>NUCLEOTIDE SEQUENCE [LARGE SCALE GENOMIC DNA]</scope>
    <source>
        <strain evidence="12 13">KJZ-14</strain>
    </source>
</reference>
<dbReference type="InterPro" id="IPR036161">
    <property type="entry name" value="RPB6/omega-like_sf"/>
</dbReference>
<dbReference type="InterPro" id="IPR003716">
    <property type="entry name" value="DNA-dir_RNA_pol_omega"/>
</dbReference>
<name>A0A7H2BB15_9MICC</name>
<keyword evidence="13" id="KW-1185">Reference proteome</keyword>
<evidence type="ECO:0000256" key="9">
    <source>
        <dbReference type="ARBA" id="ARBA00029924"/>
    </source>
</evidence>
<dbReference type="EMBL" id="CP061539">
    <property type="protein sequence ID" value="QNV36861.1"/>
    <property type="molecule type" value="Genomic_DNA"/>
</dbReference>
<dbReference type="SUPFAM" id="SSF63562">
    <property type="entry name" value="RPB6/omega subunit-like"/>
    <property type="match status" value="1"/>
</dbReference>
<evidence type="ECO:0000256" key="5">
    <source>
        <dbReference type="ARBA" id="ARBA00022679"/>
    </source>
</evidence>
<keyword evidence="7 11" id="KW-0804">Transcription</keyword>
<proteinExistence type="inferred from homology"/>
<comment type="catalytic activity">
    <reaction evidence="10 11">
        <text>RNA(n) + a ribonucleoside 5'-triphosphate = RNA(n+1) + diphosphate</text>
        <dbReference type="Rhea" id="RHEA:21248"/>
        <dbReference type="Rhea" id="RHEA-COMP:14527"/>
        <dbReference type="Rhea" id="RHEA-COMP:17342"/>
        <dbReference type="ChEBI" id="CHEBI:33019"/>
        <dbReference type="ChEBI" id="CHEBI:61557"/>
        <dbReference type="ChEBI" id="CHEBI:140395"/>
        <dbReference type="EC" id="2.7.7.6"/>
    </reaction>
</comment>
<evidence type="ECO:0000256" key="7">
    <source>
        <dbReference type="ARBA" id="ARBA00023163"/>
    </source>
</evidence>
<dbReference type="InterPro" id="IPR006110">
    <property type="entry name" value="Pol_omega/Rpo6/RPB6"/>
</dbReference>
<organism evidence="12 13">
    <name type="scientific">Rothia terrae</name>
    <dbReference type="NCBI Taxonomy" id="396015"/>
    <lineage>
        <taxon>Bacteria</taxon>
        <taxon>Bacillati</taxon>
        <taxon>Actinomycetota</taxon>
        <taxon>Actinomycetes</taxon>
        <taxon>Micrococcales</taxon>
        <taxon>Micrococcaceae</taxon>
        <taxon>Rothia</taxon>
    </lineage>
</organism>
<gene>
    <name evidence="11" type="primary">rpoZ</name>
    <name evidence="12" type="ORF">IDM49_06155</name>
</gene>
<dbReference type="Pfam" id="PF01192">
    <property type="entry name" value="RNA_pol_Rpb6"/>
    <property type="match status" value="1"/>
</dbReference>
<dbReference type="AlphaFoldDB" id="A0A7H2BB15"/>
<dbReference type="SMART" id="SM01409">
    <property type="entry name" value="RNA_pol_Rpb6"/>
    <property type="match status" value="1"/>
</dbReference>
<comment type="similarity">
    <text evidence="1 11">Belongs to the RNA polymerase subunit omega family.</text>
</comment>
<evidence type="ECO:0000256" key="8">
    <source>
        <dbReference type="ARBA" id="ARBA00025935"/>
    </source>
</evidence>
<evidence type="ECO:0000313" key="12">
    <source>
        <dbReference type="EMBL" id="QNV36861.1"/>
    </source>
</evidence>
<evidence type="ECO:0000256" key="1">
    <source>
        <dbReference type="ARBA" id="ARBA00006711"/>
    </source>
</evidence>
<evidence type="ECO:0000256" key="4">
    <source>
        <dbReference type="ARBA" id="ARBA00022478"/>
    </source>
</evidence>
<evidence type="ECO:0000256" key="2">
    <source>
        <dbReference type="ARBA" id="ARBA00012418"/>
    </source>
</evidence>
<dbReference type="EC" id="2.7.7.6" evidence="2 11"/>
<dbReference type="PANTHER" id="PTHR34476:SF1">
    <property type="entry name" value="DNA-DIRECTED RNA POLYMERASE SUBUNIT OMEGA"/>
    <property type="match status" value="1"/>
</dbReference>
<dbReference type="PANTHER" id="PTHR34476">
    <property type="entry name" value="DNA-DIRECTED RNA POLYMERASE SUBUNIT OMEGA"/>
    <property type="match status" value="1"/>
</dbReference>
<dbReference type="HAMAP" id="MF_00366">
    <property type="entry name" value="RNApol_bact_RpoZ"/>
    <property type="match status" value="1"/>
</dbReference>
<dbReference type="GO" id="GO:0006351">
    <property type="term" value="P:DNA-templated transcription"/>
    <property type="evidence" value="ECO:0007669"/>
    <property type="project" value="UniProtKB-UniRule"/>
</dbReference>
<sequence length="129" mass="14378">MANVHNEEGIINPSADALIEKAESKYGLVIFGARRARQINAYYSQLHDNLYDHVGPLVDSEPNEKALSVAMREINEGLIEAHHVEDSKFDENGQIIHEVTGSDFFPGEVYGEEFVDAPVVEYVDAEDSE</sequence>
<evidence type="ECO:0000256" key="10">
    <source>
        <dbReference type="ARBA" id="ARBA00048552"/>
    </source>
</evidence>
<protein>
    <recommendedName>
        <fullName evidence="3 11">DNA-directed RNA polymerase subunit omega</fullName>
        <shortName evidence="11">RNAP omega subunit</shortName>
        <ecNumber evidence="2 11">2.7.7.6</ecNumber>
    </recommendedName>
    <alternativeName>
        <fullName evidence="11">RNA polymerase omega subunit</fullName>
    </alternativeName>
    <alternativeName>
        <fullName evidence="9 11">Transcriptase subunit omega</fullName>
    </alternativeName>
</protein>
<dbReference type="NCBIfam" id="TIGR00690">
    <property type="entry name" value="rpoZ"/>
    <property type="match status" value="1"/>
</dbReference>
<keyword evidence="4 11" id="KW-0240">DNA-directed RNA polymerase</keyword>
<evidence type="ECO:0000256" key="6">
    <source>
        <dbReference type="ARBA" id="ARBA00022695"/>
    </source>
</evidence>
<dbReference type="GO" id="GO:0000428">
    <property type="term" value="C:DNA-directed RNA polymerase complex"/>
    <property type="evidence" value="ECO:0007669"/>
    <property type="project" value="UniProtKB-KW"/>
</dbReference>
<keyword evidence="6 11" id="KW-0548">Nucleotidyltransferase</keyword>
<evidence type="ECO:0000313" key="13">
    <source>
        <dbReference type="Proteomes" id="UP000516404"/>
    </source>
</evidence>
<keyword evidence="5 11" id="KW-0808">Transferase</keyword>
<evidence type="ECO:0000256" key="11">
    <source>
        <dbReference type="HAMAP-Rule" id="MF_00366"/>
    </source>
</evidence>
<dbReference type="GO" id="GO:0003899">
    <property type="term" value="F:DNA-directed RNA polymerase activity"/>
    <property type="evidence" value="ECO:0007669"/>
    <property type="project" value="UniProtKB-UniRule"/>
</dbReference>
<dbReference type="KEGG" id="rter:IDM49_06155"/>
<dbReference type="GeneID" id="96623814"/>
<dbReference type="RefSeq" id="WP_168613897.1">
    <property type="nucleotide sequence ID" value="NZ_BAAAOX010000021.1"/>
</dbReference>